<sequence>MTAVKMSQITRVLIEGDPGLLARLCGQVERSYEVRTVRQPEKSLVMSKARDSVSRQPFFMGEILVTECTVEIGEVYGFGVLMGEDAERAYQLAVVDAALHAKLPITESWTALLFEEEQNIAQRHRKEHNQAMKSKVNFDTMEEYNAKR</sequence>
<comment type="caution">
    <text evidence="1">The sequence shown here is derived from an EMBL/GenBank/DDBJ whole genome shotgun (WGS) entry which is preliminary data.</text>
</comment>
<dbReference type="GO" id="GO:0015716">
    <property type="term" value="P:organic phosphonate transport"/>
    <property type="evidence" value="ECO:0007669"/>
    <property type="project" value="InterPro"/>
</dbReference>
<reference evidence="1 2" key="1">
    <citation type="submission" date="2019-03" db="EMBL/GenBank/DDBJ databases">
        <title>This is whole genome sequence of Paenibacillus sp MS74 strain.</title>
        <authorList>
            <person name="Trinh H.N."/>
        </authorList>
    </citation>
    <scope>NUCLEOTIDE SEQUENCE [LARGE SCALE GENOMIC DNA]</scope>
    <source>
        <strain evidence="1 2">MS74</strain>
    </source>
</reference>
<evidence type="ECO:0000313" key="1">
    <source>
        <dbReference type="EMBL" id="TDG00561.1"/>
    </source>
</evidence>
<dbReference type="EMBL" id="SMRT01000001">
    <property type="protein sequence ID" value="TDG00561.1"/>
    <property type="molecule type" value="Genomic_DNA"/>
</dbReference>
<dbReference type="GO" id="GO:0016829">
    <property type="term" value="F:lyase activity"/>
    <property type="evidence" value="ECO:0007669"/>
    <property type="project" value="UniProtKB-KW"/>
</dbReference>
<accession>A0A4R5KZP7</accession>
<protein>
    <submittedName>
        <fullName evidence="1">Phosphonate C-P lyase system protein PhnG</fullName>
    </submittedName>
</protein>
<dbReference type="Pfam" id="PF06754">
    <property type="entry name" value="PhnG"/>
    <property type="match status" value="1"/>
</dbReference>
<organism evidence="1 2">
    <name type="scientific">Paenibacillus piri</name>
    <dbReference type="NCBI Taxonomy" id="2547395"/>
    <lineage>
        <taxon>Bacteria</taxon>
        <taxon>Bacillati</taxon>
        <taxon>Bacillota</taxon>
        <taxon>Bacilli</taxon>
        <taxon>Bacillales</taxon>
        <taxon>Paenibacillaceae</taxon>
        <taxon>Paenibacillus</taxon>
    </lineage>
</organism>
<keyword evidence="2" id="KW-1185">Reference proteome</keyword>
<gene>
    <name evidence="1" type="primary">phnG</name>
    <name evidence="1" type="ORF">E1757_02720</name>
</gene>
<dbReference type="Proteomes" id="UP000295636">
    <property type="component" value="Unassembled WGS sequence"/>
</dbReference>
<name>A0A4R5KZP7_9BACL</name>
<dbReference type="NCBIfam" id="TIGR03293">
    <property type="entry name" value="PhnG_redo"/>
    <property type="match status" value="1"/>
</dbReference>
<evidence type="ECO:0000313" key="2">
    <source>
        <dbReference type="Proteomes" id="UP000295636"/>
    </source>
</evidence>
<dbReference type="AlphaFoldDB" id="A0A4R5KZP7"/>
<proteinExistence type="predicted"/>
<dbReference type="OrthoDB" id="3182891at2"/>
<dbReference type="InterPro" id="IPR009609">
    <property type="entry name" value="Phosphonate_metab_PhnG"/>
</dbReference>
<keyword evidence="1" id="KW-0456">Lyase</keyword>
<dbReference type="GO" id="GO:0019634">
    <property type="term" value="P:organic phosphonate metabolic process"/>
    <property type="evidence" value="ECO:0007669"/>
    <property type="project" value="InterPro"/>
</dbReference>